<evidence type="ECO:0000313" key="2">
    <source>
        <dbReference type="EMBL" id="KAF5202692.1"/>
    </source>
</evidence>
<dbReference type="Proteomes" id="UP000554482">
    <property type="component" value="Unassembled WGS sequence"/>
</dbReference>
<sequence length="66" mass="7379">MDIDINKYKDGANGLLKSKGMMVDSHCVMCQNGEESINHLFLTCGVAIELWDSVLSPMRQRAPRPI</sequence>
<accession>A0A7J6X2X6</accession>
<dbReference type="AlphaFoldDB" id="A0A7J6X2X6"/>
<comment type="caution">
    <text evidence="2">The sequence shown here is derived from an EMBL/GenBank/DDBJ whole genome shotgun (WGS) entry which is preliminary data.</text>
</comment>
<protein>
    <recommendedName>
        <fullName evidence="1">Reverse transcriptase zinc-binding domain-containing protein</fullName>
    </recommendedName>
</protein>
<name>A0A7J6X2X6_THATH</name>
<keyword evidence="3" id="KW-1185">Reference proteome</keyword>
<evidence type="ECO:0000313" key="3">
    <source>
        <dbReference type="Proteomes" id="UP000554482"/>
    </source>
</evidence>
<evidence type="ECO:0000259" key="1">
    <source>
        <dbReference type="Pfam" id="PF13966"/>
    </source>
</evidence>
<dbReference type="OrthoDB" id="1740412at2759"/>
<gene>
    <name evidence="2" type="ORF">FRX31_007729</name>
</gene>
<dbReference type="EMBL" id="JABWDY010007763">
    <property type="protein sequence ID" value="KAF5202692.1"/>
    <property type="molecule type" value="Genomic_DNA"/>
</dbReference>
<feature type="domain" description="Reverse transcriptase zinc-binding" evidence="1">
    <location>
        <begin position="16"/>
        <end position="51"/>
    </location>
</feature>
<organism evidence="2 3">
    <name type="scientific">Thalictrum thalictroides</name>
    <name type="common">Rue-anemone</name>
    <name type="synonym">Anemone thalictroides</name>
    <dbReference type="NCBI Taxonomy" id="46969"/>
    <lineage>
        <taxon>Eukaryota</taxon>
        <taxon>Viridiplantae</taxon>
        <taxon>Streptophyta</taxon>
        <taxon>Embryophyta</taxon>
        <taxon>Tracheophyta</taxon>
        <taxon>Spermatophyta</taxon>
        <taxon>Magnoliopsida</taxon>
        <taxon>Ranunculales</taxon>
        <taxon>Ranunculaceae</taxon>
        <taxon>Thalictroideae</taxon>
        <taxon>Thalictrum</taxon>
    </lineage>
</organism>
<reference evidence="2 3" key="1">
    <citation type="submission" date="2020-06" db="EMBL/GenBank/DDBJ databases">
        <title>Transcriptomic and genomic resources for Thalictrum thalictroides and T. hernandezii: Facilitating candidate gene discovery in an emerging model plant lineage.</title>
        <authorList>
            <person name="Arias T."/>
            <person name="Riano-Pachon D.M."/>
            <person name="Di Stilio V.S."/>
        </authorList>
    </citation>
    <scope>NUCLEOTIDE SEQUENCE [LARGE SCALE GENOMIC DNA]</scope>
    <source>
        <strain evidence="3">cv. WT478/WT964</strain>
        <tissue evidence="2">Leaves</tissue>
    </source>
</reference>
<proteinExistence type="predicted"/>
<dbReference type="Pfam" id="PF13966">
    <property type="entry name" value="zf-RVT"/>
    <property type="match status" value="1"/>
</dbReference>
<dbReference type="InterPro" id="IPR026960">
    <property type="entry name" value="RVT-Znf"/>
</dbReference>